<dbReference type="EC" id="2.7.1.72" evidence="1"/>
<accession>A0A7Y9US85</accession>
<dbReference type="InterPro" id="IPR011009">
    <property type="entry name" value="Kinase-like_dom_sf"/>
</dbReference>
<dbReference type="EMBL" id="JACCAA010000001">
    <property type="protein sequence ID" value="NYG60656.1"/>
    <property type="molecule type" value="Genomic_DNA"/>
</dbReference>
<dbReference type="RefSeq" id="WP_343047875.1">
    <property type="nucleotide sequence ID" value="NZ_JACCAA010000001.1"/>
</dbReference>
<evidence type="ECO:0000313" key="1">
    <source>
        <dbReference type="EMBL" id="NYG60656.1"/>
    </source>
</evidence>
<keyword evidence="2" id="KW-1185">Reference proteome</keyword>
<sequence length="305" mass="34394">MAPTIPHGVLRMADRGPDWAAYVEALPRRISELCAEWQLTEDGAPMHGYCALVLPVRTAGRRPAVLKVAFPDDESEHEHLALQHWHGTGAVQLLRADPHRRAMLLERLHREDLTELWDLEACEVVAGLYRQLHLPAPPQLSTLSSQVARWTAQLGELPRNAPVPRRLVEQAVALGRTFAVDPDTDGTLVHTDLHYANVLGADRQPWLAIDPKPLSGDPHYELAPMLWNRFDELAGDVRDGLRRRFHTIIDAADLDEDRARDWLVVRMVHNASWTIREAVVADRVLTEQERAWLTTCVTVAKAVQD</sequence>
<reference evidence="1 2" key="1">
    <citation type="submission" date="2020-07" db="EMBL/GenBank/DDBJ databases">
        <title>Sequencing the genomes of 1000 actinobacteria strains.</title>
        <authorList>
            <person name="Klenk H.-P."/>
        </authorList>
    </citation>
    <scope>NUCLEOTIDE SEQUENCE [LARGE SCALE GENOMIC DNA]</scope>
    <source>
        <strain evidence="1 2">DSM 23819</strain>
    </source>
</reference>
<proteinExistence type="predicted"/>
<dbReference type="Pfam" id="PF04655">
    <property type="entry name" value="APH_6_hur"/>
    <property type="match status" value="1"/>
</dbReference>
<gene>
    <name evidence="1" type="ORF">BJ980_003579</name>
</gene>
<dbReference type="Gene3D" id="3.90.1200.10">
    <property type="match status" value="1"/>
</dbReference>
<dbReference type="SUPFAM" id="SSF56112">
    <property type="entry name" value="Protein kinase-like (PK-like)"/>
    <property type="match status" value="1"/>
</dbReference>
<comment type="caution">
    <text evidence="1">The sequence shown here is derived from an EMBL/GenBank/DDBJ whole genome shotgun (WGS) entry which is preliminary data.</text>
</comment>
<protein>
    <submittedName>
        <fullName evidence="1">Streptomycin 6-kinase</fullName>
        <ecNumber evidence="1">2.7.1.72</ecNumber>
    </submittedName>
</protein>
<evidence type="ECO:0000313" key="2">
    <source>
        <dbReference type="Proteomes" id="UP000540656"/>
    </source>
</evidence>
<dbReference type="InterPro" id="IPR006748">
    <property type="entry name" value="NH2Glyco/OHUrea_AB-resist_kin"/>
</dbReference>
<name>A0A7Y9US85_9ACTN</name>
<dbReference type="GO" id="GO:0050300">
    <property type="term" value="F:aminoglycoside 6-kinase activity"/>
    <property type="evidence" value="ECO:0007669"/>
    <property type="project" value="UniProtKB-EC"/>
</dbReference>
<keyword evidence="1" id="KW-0418">Kinase</keyword>
<dbReference type="GO" id="GO:0019748">
    <property type="term" value="P:secondary metabolic process"/>
    <property type="evidence" value="ECO:0007669"/>
    <property type="project" value="InterPro"/>
</dbReference>
<keyword evidence="1" id="KW-0808">Transferase</keyword>
<dbReference type="AlphaFoldDB" id="A0A7Y9US85"/>
<dbReference type="Proteomes" id="UP000540656">
    <property type="component" value="Unassembled WGS sequence"/>
</dbReference>
<organism evidence="1 2">
    <name type="scientific">Nocardioides daedukensis</name>
    <dbReference type="NCBI Taxonomy" id="634462"/>
    <lineage>
        <taxon>Bacteria</taxon>
        <taxon>Bacillati</taxon>
        <taxon>Actinomycetota</taxon>
        <taxon>Actinomycetes</taxon>
        <taxon>Propionibacteriales</taxon>
        <taxon>Nocardioidaceae</taxon>
        <taxon>Nocardioides</taxon>
    </lineage>
</organism>